<gene>
    <name evidence="4" type="ORF">D7Y13_16165</name>
</gene>
<dbReference type="RefSeq" id="WP_120584470.1">
    <property type="nucleotide sequence ID" value="NZ_RAWI01000106.1"/>
</dbReference>
<sequence>MAPRPTRPVLRAVLNALATFLATLKGVHQMLFDAVRWSRMRYVWLKPQPTDIFIATAPKAGTTWTQQIVFQLLTRGRGEFQHIDQVAPFVDVMSLIPHAERLLDAMPAPRVFKTHLTYGVLRPPAACRIIYVTRVASDSLLSRYQHDCLMQGQRIDFDRYVQHSLRANEWGRHLASWWPHRADPNVLHVRYADLVADREACLRRIGAFLGVPVQDEDLPLLMEKTGFEYMKQHDARFDPRLSRHEPLDPGQGFVFKGGVGRGKQTLKPEQQARLDARDKALRQKLLISDEAL</sequence>
<evidence type="ECO:0000313" key="4">
    <source>
        <dbReference type="EMBL" id="RKI08336.1"/>
    </source>
</evidence>
<dbReference type="Pfam" id="PF00685">
    <property type="entry name" value="Sulfotransfer_1"/>
    <property type="match status" value="1"/>
</dbReference>
<evidence type="ECO:0000259" key="3">
    <source>
        <dbReference type="Pfam" id="PF00685"/>
    </source>
</evidence>
<organism evidence="4 5">
    <name type="scientific">Corallococcus praedator</name>
    <dbReference type="NCBI Taxonomy" id="2316724"/>
    <lineage>
        <taxon>Bacteria</taxon>
        <taxon>Pseudomonadati</taxon>
        <taxon>Myxococcota</taxon>
        <taxon>Myxococcia</taxon>
        <taxon>Myxococcales</taxon>
        <taxon>Cystobacterineae</taxon>
        <taxon>Myxococcaceae</taxon>
        <taxon>Corallococcus</taxon>
    </lineage>
</organism>
<dbReference type="EMBL" id="RAWI01000106">
    <property type="protein sequence ID" value="RKI08336.1"/>
    <property type="molecule type" value="Genomic_DNA"/>
</dbReference>
<comment type="similarity">
    <text evidence="1">Belongs to the sulfotransferase 1 family.</text>
</comment>
<proteinExistence type="inferred from homology"/>
<keyword evidence="5" id="KW-1185">Reference proteome</keyword>
<dbReference type="Gene3D" id="3.40.50.300">
    <property type="entry name" value="P-loop containing nucleotide triphosphate hydrolases"/>
    <property type="match status" value="1"/>
</dbReference>
<keyword evidence="2" id="KW-0808">Transferase</keyword>
<feature type="domain" description="Sulfotransferase" evidence="3">
    <location>
        <begin position="49"/>
        <end position="276"/>
    </location>
</feature>
<evidence type="ECO:0000313" key="5">
    <source>
        <dbReference type="Proteomes" id="UP000278907"/>
    </source>
</evidence>
<comment type="caution">
    <text evidence="4">The sequence shown here is derived from an EMBL/GenBank/DDBJ whole genome shotgun (WGS) entry which is preliminary data.</text>
</comment>
<dbReference type="SUPFAM" id="SSF52540">
    <property type="entry name" value="P-loop containing nucleoside triphosphate hydrolases"/>
    <property type="match status" value="1"/>
</dbReference>
<dbReference type="PANTHER" id="PTHR11783">
    <property type="entry name" value="SULFOTRANSFERASE SULT"/>
    <property type="match status" value="1"/>
</dbReference>
<dbReference type="Proteomes" id="UP000278907">
    <property type="component" value="Unassembled WGS sequence"/>
</dbReference>
<evidence type="ECO:0000256" key="2">
    <source>
        <dbReference type="ARBA" id="ARBA00022679"/>
    </source>
</evidence>
<reference evidence="4 5" key="1">
    <citation type="submission" date="2018-09" db="EMBL/GenBank/DDBJ databases">
        <authorList>
            <person name="Livingstone P.G."/>
            <person name="Whitworth D.E."/>
        </authorList>
    </citation>
    <scope>NUCLEOTIDE SEQUENCE [LARGE SCALE GENOMIC DNA]</scope>
    <source>
        <strain evidence="4 5">CA031B</strain>
    </source>
</reference>
<accession>A0ABX9QII3</accession>
<dbReference type="InterPro" id="IPR027417">
    <property type="entry name" value="P-loop_NTPase"/>
</dbReference>
<protein>
    <submittedName>
        <fullName evidence="4">Sulfotransferase domain-containing protein</fullName>
    </submittedName>
</protein>
<dbReference type="InterPro" id="IPR000863">
    <property type="entry name" value="Sulfotransferase_dom"/>
</dbReference>
<evidence type="ECO:0000256" key="1">
    <source>
        <dbReference type="ARBA" id="ARBA00005771"/>
    </source>
</evidence>
<name>A0ABX9QII3_9BACT</name>